<proteinExistence type="predicted"/>
<dbReference type="Proteomes" id="UP000229749">
    <property type="component" value="Unassembled WGS sequence"/>
</dbReference>
<evidence type="ECO:0000313" key="3">
    <source>
        <dbReference type="Proteomes" id="UP000229749"/>
    </source>
</evidence>
<gene>
    <name evidence="2" type="ORF">CO172_00735</name>
</gene>
<name>A0A2M7XI65_9BACT</name>
<reference evidence="3" key="1">
    <citation type="submission" date="2017-09" db="EMBL/GenBank/DDBJ databases">
        <title>Depth-based differentiation of microbial function through sediment-hosted aquifers and enrichment of novel symbionts in the deep terrestrial subsurface.</title>
        <authorList>
            <person name="Probst A.J."/>
            <person name="Ladd B."/>
            <person name="Jarett J.K."/>
            <person name="Geller-Mcgrath D.E."/>
            <person name="Sieber C.M.K."/>
            <person name="Emerson J.B."/>
            <person name="Anantharaman K."/>
            <person name="Thomas B.C."/>
            <person name="Malmstrom R."/>
            <person name="Stieglmeier M."/>
            <person name="Klingl A."/>
            <person name="Woyke T."/>
            <person name="Ryan C.M."/>
            <person name="Banfield J.F."/>
        </authorList>
    </citation>
    <scope>NUCLEOTIDE SEQUENCE [LARGE SCALE GENOMIC DNA]</scope>
</reference>
<accession>A0A2M7XI65</accession>
<keyword evidence="1" id="KW-1133">Transmembrane helix</keyword>
<evidence type="ECO:0000256" key="1">
    <source>
        <dbReference type="SAM" id="Phobius"/>
    </source>
</evidence>
<comment type="caution">
    <text evidence="2">The sequence shown here is derived from an EMBL/GenBank/DDBJ whole genome shotgun (WGS) entry which is preliminary data.</text>
</comment>
<keyword evidence="1" id="KW-0812">Transmembrane</keyword>
<keyword evidence="1" id="KW-0472">Membrane</keyword>
<protein>
    <submittedName>
        <fullName evidence="2">Uncharacterized protein</fullName>
    </submittedName>
</protein>
<dbReference type="EMBL" id="PFWS01000010">
    <property type="protein sequence ID" value="PJA47586.1"/>
    <property type="molecule type" value="Genomic_DNA"/>
</dbReference>
<feature type="transmembrane region" description="Helical" evidence="1">
    <location>
        <begin position="90"/>
        <end position="109"/>
    </location>
</feature>
<sequence length="110" mass="12447">MFFLLFTKSVIASQLLFDVEPVVNSSSLFFGWFDVSQIIYPVMEIFLRILRIASVLFVILFTRVLLTGAFKHMTSRGKNDVISEGRHHMVKGAFGIIMMLTLFVVATVAL</sequence>
<dbReference type="AlphaFoldDB" id="A0A2M7XI65"/>
<evidence type="ECO:0000313" key="2">
    <source>
        <dbReference type="EMBL" id="PJA47586.1"/>
    </source>
</evidence>
<feature type="transmembrane region" description="Helical" evidence="1">
    <location>
        <begin position="49"/>
        <end position="70"/>
    </location>
</feature>
<organism evidence="2 3">
    <name type="scientific">Candidatus Uhrbacteria bacterium CG_4_9_14_3_um_filter_36_7</name>
    <dbReference type="NCBI Taxonomy" id="1975033"/>
    <lineage>
        <taxon>Bacteria</taxon>
        <taxon>Candidatus Uhriibacteriota</taxon>
    </lineage>
</organism>